<feature type="region of interest" description="Disordered" evidence="6">
    <location>
        <begin position="1"/>
        <end position="138"/>
    </location>
</feature>
<comment type="subcellular location">
    <subcellularLocation>
        <location evidence="2">Cytoplasm</location>
    </subcellularLocation>
    <subcellularLocation>
        <location evidence="1">Nucleus</location>
    </subcellularLocation>
</comment>
<feature type="compositionally biased region" description="Basic and acidic residues" evidence="6">
    <location>
        <begin position="505"/>
        <end position="516"/>
    </location>
</feature>
<dbReference type="SUPFAM" id="SSF48452">
    <property type="entry name" value="TPR-like"/>
    <property type="match status" value="1"/>
</dbReference>
<proteinExistence type="predicted"/>
<feature type="region of interest" description="Disordered" evidence="6">
    <location>
        <begin position="161"/>
        <end position="226"/>
    </location>
</feature>
<accession>A0A7E5WZL5</accession>
<feature type="compositionally biased region" description="Basic and acidic residues" evidence="6">
    <location>
        <begin position="376"/>
        <end position="387"/>
    </location>
</feature>
<dbReference type="InParanoid" id="A0A7E5WZL5"/>
<dbReference type="Proteomes" id="UP000322000">
    <property type="component" value="Unplaced"/>
</dbReference>
<dbReference type="PANTHER" id="PTHR15696">
    <property type="entry name" value="SMG-7 SUPPRESSOR WITH MORPHOLOGICAL EFFECT ON GENITALIA PROTEIN 7"/>
    <property type="match status" value="1"/>
</dbReference>
<dbReference type="Gene3D" id="1.25.40.10">
    <property type="entry name" value="Tetratricopeptide repeat domain"/>
    <property type="match status" value="1"/>
</dbReference>
<feature type="region of interest" description="Disordered" evidence="6">
    <location>
        <begin position="425"/>
        <end position="688"/>
    </location>
</feature>
<dbReference type="InterPro" id="IPR045153">
    <property type="entry name" value="Est1/Ebs1-like"/>
</dbReference>
<feature type="compositionally biased region" description="Basic and acidic residues" evidence="6">
    <location>
        <begin position="645"/>
        <end position="654"/>
    </location>
</feature>
<dbReference type="InterPro" id="IPR018834">
    <property type="entry name" value="DNA/RNA-bd_Est1-type"/>
</dbReference>
<feature type="compositionally biased region" description="Polar residues" evidence="6">
    <location>
        <begin position="584"/>
        <end position="602"/>
    </location>
</feature>
<dbReference type="CTD" id="23293"/>
<feature type="compositionally biased region" description="Polar residues" evidence="6">
    <location>
        <begin position="161"/>
        <end position="178"/>
    </location>
</feature>
<keyword evidence="3" id="KW-0963">Cytoplasm</keyword>
<dbReference type="PANTHER" id="PTHR15696:SF0">
    <property type="entry name" value="TELOMERASE-BINDING PROTEIN EST1A"/>
    <property type="match status" value="1"/>
</dbReference>
<gene>
    <name evidence="9" type="primary">LOC113506987</name>
</gene>
<feature type="compositionally biased region" description="Basic residues" evidence="6">
    <location>
        <begin position="633"/>
        <end position="644"/>
    </location>
</feature>
<protein>
    <submittedName>
        <fullName evidence="9">Telomerase-binding protein EST1A isoform X1</fullName>
    </submittedName>
</protein>
<feature type="compositionally biased region" description="Polar residues" evidence="6">
    <location>
        <begin position="655"/>
        <end position="673"/>
    </location>
</feature>
<feature type="compositionally biased region" description="Polar residues" evidence="6">
    <location>
        <begin position="46"/>
        <end position="59"/>
    </location>
</feature>
<feature type="compositionally biased region" description="Basic and acidic residues" evidence="6">
    <location>
        <begin position="1"/>
        <end position="10"/>
    </location>
</feature>
<dbReference type="GO" id="GO:0005697">
    <property type="term" value="C:telomerase holoenzyme complex"/>
    <property type="evidence" value="ECO:0007669"/>
    <property type="project" value="TreeGrafter"/>
</dbReference>
<evidence type="ECO:0000256" key="1">
    <source>
        <dbReference type="ARBA" id="ARBA00004123"/>
    </source>
</evidence>
<dbReference type="RefSeq" id="XP_026745636.1">
    <property type="nucleotide sequence ID" value="XM_026889835.1"/>
</dbReference>
<dbReference type="GO" id="GO:0070034">
    <property type="term" value="F:telomerase RNA binding"/>
    <property type="evidence" value="ECO:0007669"/>
    <property type="project" value="TreeGrafter"/>
</dbReference>
<dbReference type="GO" id="GO:0000184">
    <property type="term" value="P:nuclear-transcribed mRNA catabolic process, nonsense-mediated decay"/>
    <property type="evidence" value="ECO:0007669"/>
    <property type="project" value="UniProtKB-KW"/>
</dbReference>
<evidence type="ECO:0000259" key="7">
    <source>
        <dbReference type="SMART" id="SM00670"/>
    </source>
</evidence>
<feature type="compositionally biased region" description="Basic and acidic residues" evidence="6">
    <location>
        <begin position="465"/>
        <end position="491"/>
    </location>
</feature>
<feature type="compositionally biased region" description="Basic and acidic residues" evidence="6">
    <location>
        <begin position="179"/>
        <end position="188"/>
    </location>
</feature>
<feature type="compositionally biased region" description="Basic and acidic residues" evidence="6">
    <location>
        <begin position="432"/>
        <end position="443"/>
    </location>
</feature>
<evidence type="ECO:0000256" key="3">
    <source>
        <dbReference type="ARBA" id="ARBA00022490"/>
    </source>
</evidence>
<organism evidence="8 9">
    <name type="scientific">Trichoplusia ni</name>
    <name type="common">Cabbage looper</name>
    <dbReference type="NCBI Taxonomy" id="7111"/>
    <lineage>
        <taxon>Eukaryota</taxon>
        <taxon>Metazoa</taxon>
        <taxon>Ecdysozoa</taxon>
        <taxon>Arthropoda</taxon>
        <taxon>Hexapoda</taxon>
        <taxon>Insecta</taxon>
        <taxon>Pterygota</taxon>
        <taxon>Neoptera</taxon>
        <taxon>Endopterygota</taxon>
        <taxon>Lepidoptera</taxon>
        <taxon>Glossata</taxon>
        <taxon>Ditrysia</taxon>
        <taxon>Noctuoidea</taxon>
        <taxon>Noctuidae</taxon>
        <taxon>Plusiinae</taxon>
        <taxon>Trichoplusia</taxon>
    </lineage>
</organism>
<feature type="region of interest" description="Disordered" evidence="6">
    <location>
        <begin position="1076"/>
        <end position="1115"/>
    </location>
</feature>
<evidence type="ECO:0000256" key="4">
    <source>
        <dbReference type="ARBA" id="ARBA00023161"/>
    </source>
</evidence>
<evidence type="ECO:0000313" key="8">
    <source>
        <dbReference type="Proteomes" id="UP000322000"/>
    </source>
</evidence>
<reference evidence="9" key="1">
    <citation type="submission" date="2025-08" db="UniProtKB">
        <authorList>
            <consortium name="RefSeq"/>
        </authorList>
    </citation>
    <scope>IDENTIFICATION</scope>
</reference>
<dbReference type="OrthoDB" id="2017974at2759"/>
<dbReference type="Gene3D" id="3.40.50.1010">
    <property type="entry name" value="5'-nuclease"/>
    <property type="match status" value="1"/>
</dbReference>
<dbReference type="Pfam" id="PF13638">
    <property type="entry name" value="PIN_4"/>
    <property type="match status" value="1"/>
</dbReference>
<sequence length="1662" mass="186072">MDDDSKEYRRNKPQQKFYKPGSGPLRRSSYGLDAKMDTNDLDGGSKSRNQNYYGSQNSIADDINDTYKGTNMRHKKPEQQLYVPKSGDSCSDNDKQSKVPMRCDNSSQYINRRMSENPDKQGVNSGSGSYSRGASKRDRSFADYHHKDGVNNDINYNRQYRQASETRSISPTHLQDQNSIDRNRDSRSMETSAGRNMSSGGKPPSGRRNSSGYTSDSSRPKYMVNLDNLPPRFRKKFLEQSGHHSFDSVDQIRKDKYASNHSVQPINNQDTYYNITNWSQTLPSRGRGRLRDHDSFDREKFLSTYLKNYDNQHSRKSTPSGSYLNLYDTSSTDTKHANDKVNTGPSSTESQEYYDASQNGTSSMANTVSSSQLEQQKQETDNEHDSETTSQISATLLDISNLDWTEEVEKNIKLDDMCDSSTSFSQKLKTSVQDDIKPVEPRQSKRSGRSRHKDRRSSSRGIGNPEKKTERNRKDSTASVQHEPERNRKDSNVSIHYETIHSGLKQRERERRDSHKSNRSSTIGNSRDDLDRWRSLRSFSREQSTEGRIVSQCNSRDVSANRAVSPRDNDGFRIPSAVSKSAAWLSTNQKKSNGSWTNGRTSSIERGRQSPAPSHVSAGAGPAASEGGGSGRRLSKRSGRRRGRHSDAQRDQQHAQHPQHPSNTQHSQHTQSAAPVPPATPFTHSHAPSGLNWREEILESKKFTSHDKQSENSRNKPSSDPSGPQPGLIMLPQGSMTHMQKDMGRGGSVETQKTLFDHQNPSKPIIVQTSPTKIDIRMERVQIQRVGSVAAGLHMESFRAGAKESAGRGGSGYEAGEAARGLRHRALLQEVERADAVLQAHVLRGPRALADHWPDLTDTRAFLQNALHRLLMSDLKYCQADNIEHHFWKILYYNFIELLRKSFPQVTPEDKPKITKLINVIIEEGNTYFENLVQMLEKTYKFNVDDYINDNHVLPPKGLGYVGLALISVQKIYVFLGDLARYKEQVNETNNYAKSKFWYTKAQQINPKNGRPYNQLAILAIYARRKLDAVYYYMRSLMSSNPFHSARESLLSLFDENRKKYEAAERKRRAALEVTKNAESGTTGGNSGDNTAGMRREVWVRPSGHRTTTFRPASRDEQLASMTSVELNKNFITSYLHVHGKLITKIGMETFYESASQMLRQFRALLHRQPLPTPAARLLQLTALNMFAVETTAASLKGGKTSGERTAWLECALGVSLLMFGAMLERCCALLPEAPQSQHHTDALLLLPAIKVWSDWMLCHSSIWNPPPSFDNFEMDADNDPWDWLAKLMNILESLDDKTIQFENEIKEGHVCVRLPEDASLGGFTPLMYMEPAVAWLRADQPVQHHAAEHALRISKLLFFGTEYLVGVEPPVLRLEYPAGAAPRYISAVQRVQPHHPPLQQLSENSEDESNASEVAVGPSSHTEGKEAEGTDETTRKLLRRKEQLETRKATLERHRQRMQEILRGGSVGAEVEVRPRLLVPDTNCFIDHLSLLQAIVDAPSQPYTLAVPVVVMSELEGLRRCARVGAAAAAALGWVGGAGGALRLATSRGSLLASRACTAEQAAARATNDDRVLATALSLLAASATASDADTRGDDGREALKARRVREVVLLTDDRNLRVKALAAELPTRDLPSFVQWAGLSPEENLNTQPTPTEDANAGCN</sequence>
<feature type="compositionally biased region" description="Polar residues" evidence="6">
    <location>
        <begin position="207"/>
        <end position="217"/>
    </location>
</feature>
<dbReference type="Pfam" id="PF10374">
    <property type="entry name" value="EST1"/>
    <property type="match status" value="1"/>
</dbReference>
<feature type="compositionally biased region" description="Polar residues" evidence="6">
    <location>
        <begin position="340"/>
        <end position="375"/>
    </location>
</feature>
<evidence type="ECO:0000256" key="2">
    <source>
        <dbReference type="ARBA" id="ARBA00004496"/>
    </source>
</evidence>
<keyword evidence="4" id="KW-0866">Nonsense-mediated mRNA decay</keyword>
<feature type="domain" description="PIN" evidence="7">
    <location>
        <begin position="1477"/>
        <end position="1620"/>
    </location>
</feature>
<feature type="compositionally biased region" description="Polar residues" evidence="6">
    <location>
        <begin position="122"/>
        <end position="132"/>
    </location>
</feature>
<evidence type="ECO:0000256" key="5">
    <source>
        <dbReference type="ARBA" id="ARBA00023242"/>
    </source>
</evidence>
<dbReference type="GeneID" id="113506987"/>
<feature type="compositionally biased region" description="Polar residues" evidence="6">
    <location>
        <begin position="311"/>
        <end position="332"/>
    </location>
</feature>
<feature type="region of interest" description="Disordered" evidence="6">
    <location>
        <begin position="1393"/>
        <end position="1448"/>
    </location>
</feature>
<name>A0A7E5WZL5_TRINI</name>
<feature type="compositionally biased region" description="Basic and acidic residues" evidence="6">
    <location>
        <begin position="1423"/>
        <end position="1448"/>
    </location>
</feature>
<feature type="region of interest" description="Disordered" evidence="6">
    <location>
        <begin position="703"/>
        <end position="732"/>
    </location>
</feature>
<dbReference type="InterPro" id="IPR029060">
    <property type="entry name" value="PIN-like_dom_sf"/>
</dbReference>
<keyword evidence="8" id="KW-1185">Reference proteome</keyword>
<feature type="compositionally biased region" description="Basic residues" evidence="6">
    <location>
        <begin position="444"/>
        <end position="455"/>
    </location>
</feature>
<feature type="compositionally biased region" description="Polar residues" evidence="6">
    <location>
        <begin position="189"/>
        <end position="199"/>
    </location>
</feature>
<keyword evidence="5" id="KW-0539">Nucleus</keyword>
<dbReference type="InterPro" id="IPR002716">
    <property type="entry name" value="PIN_dom"/>
</dbReference>
<dbReference type="Pfam" id="PF10373">
    <property type="entry name" value="EST1_DNA_bind"/>
    <property type="match status" value="1"/>
</dbReference>
<dbReference type="KEGG" id="tnl:113506987"/>
<dbReference type="GO" id="GO:0005737">
    <property type="term" value="C:cytoplasm"/>
    <property type="evidence" value="ECO:0007669"/>
    <property type="project" value="UniProtKB-SubCell"/>
</dbReference>
<feature type="compositionally biased region" description="Basic and acidic residues" evidence="6">
    <location>
        <begin position="526"/>
        <end position="545"/>
    </location>
</feature>
<dbReference type="SMART" id="SM00670">
    <property type="entry name" value="PINc"/>
    <property type="match status" value="1"/>
</dbReference>
<dbReference type="SUPFAM" id="SSF88723">
    <property type="entry name" value="PIN domain-like"/>
    <property type="match status" value="1"/>
</dbReference>
<dbReference type="InterPro" id="IPR019458">
    <property type="entry name" value="Est1-like_N"/>
</dbReference>
<evidence type="ECO:0000313" key="9">
    <source>
        <dbReference type="RefSeq" id="XP_026745636.1"/>
    </source>
</evidence>
<feature type="compositionally biased region" description="Basic and acidic residues" evidence="6">
    <location>
        <begin position="703"/>
        <end position="714"/>
    </location>
</feature>
<dbReference type="GO" id="GO:0042162">
    <property type="term" value="F:telomeric DNA binding"/>
    <property type="evidence" value="ECO:0007669"/>
    <property type="project" value="TreeGrafter"/>
</dbReference>
<dbReference type="InterPro" id="IPR011990">
    <property type="entry name" value="TPR-like_helical_dom_sf"/>
</dbReference>
<feature type="region of interest" description="Disordered" evidence="6">
    <location>
        <begin position="311"/>
        <end position="390"/>
    </location>
</feature>
<evidence type="ECO:0000256" key="6">
    <source>
        <dbReference type="SAM" id="MobiDB-lite"/>
    </source>
</evidence>